<feature type="transmembrane region" description="Helical" evidence="1">
    <location>
        <begin position="166"/>
        <end position="194"/>
    </location>
</feature>
<evidence type="ECO:0000313" key="2">
    <source>
        <dbReference type="Proteomes" id="UP000050795"/>
    </source>
</evidence>
<dbReference type="GO" id="GO:0016020">
    <property type="term" value="C:membrane"/>
    <property type="evidence" value="ECO:0007669"/>
    <property type="project" value="TreeGrafter"/>
</dbReference>
<keyword evidence="1" id="KW-0472">Membrane</keyword>
<dbReference type="WBParaSite" id="TREG1_21300.1">
    <property type="protein sequence ID" value="TREG1_21300.1"/>
    <property type="gene ID" value="TREG1_21300"/>
</dbReference>
<reference evidence="3" key="2">
    <citation type="submission" date="2023-11" db="UniProtKB">
        <authorList>
            <consortium name="WormBaseParasite"/>
        </authorList>
    </citation>
    <scope>IDENTIFICATION</scope>
</reference>
<evidence type="ECO:0000313" key="3">
    <source>
        <dbReference type="WBParaSite" id="TREG1_21300.1"/>
    </source>
</evidence>
<evidence type="ECO:0000256" key="1">
    <source>
        <dbReference type="SAM" id="Phobius"/>
    </source>
</evidence>
<dbReference type="PANTHER" id="PTHR20952:SF0">
    <property type="entry name" value="ADP-RIBOSYLATION FACTOR-LIKE PROTEIN 6-INTERACTING PROTEIN 1"/>
    <property type="match status" value="1"/>
</dbReference>
<dbReference type="InterPro" id="IPR052114">
    <property type="entry name" value="ER_autophagy_membrane_reg"/>
</dbReference>
<protein>
    <recommendedName>
        <fullName evidence="4">Reticulon domain-containing protein</fullName>
    </recommendedName>
</protein>
<proteinExistence type="predicted"/>
<name>A0AA85JIF2_TRIRE</name>
<organism evidence="2 3">
    <name type="scientific">Trichobilharzia regenti</name>
    <name type="common">Nasal bird schistosome</name>
    <dbReference type="NCBI Taxonomy" id="157069"/>
    <lineage>
        <taxon>Eukaryota</taxon>
        <taxon>Metazoa</taxon>
        <taxon>Spiralia</taxon>
        <taxon>Lophotrochozoa</taxon>
        <taxon>Platyhelminthes</taxon>
        <taxon>Trematoda</taxon>
        <taxon>Digenea</taxon>
        <taxon>Strigeidida</taxon>
        <taxon>Schistosomatoidea</taxon>
        <taxon>Schistosomatidae</taxon>
        <taxon>Trichobilharzia</taxon>
    </lineage>
</organism>
<feature type="transmembrane region" description="Helical" evidence="1">
    <location>
        <begin position="91"/>
        <end position="111"/>
    </location>
</feature>
<dbReference type="PANTHER" id="PTHR20952">
    <property type="entry name" value="ADP-RIBOSYLATION-LIKE FACTOR 6-INTERACTING PROTEIN"/>
    <property type="match status" value="1"/>
</dbReference>
<sequence length="244" mass="28711">MLECYKSLDVPIISSTMKGPVRTRDVLEVERIVNEEPEVRVLMADLQDWFSVIVKLENILNWKSIRSTLLVIFSITILFLLLHIYEPPVLLVVGCSGLLFSLTDYFGPIVLSRMFTNPPSYEDNWCYWNFCRRLVHMRHVLINFCIFVHRVQYRNALLHFLTSSSLLCIVGFVGLHISDLLLFYFLILTCFIAPKLQPKVILRMIAWCLWFPIVFLQSCISKFRPRMPKFTIWTRNQTSLRKNT</sequence>
<reference evidence="2" key="1">
    <citation type="submission" date="2022-06" db="EMBL/GenBank/DDBJ databases">
        <authorList>
            <person name="Berger JAMES D."/>
            <person name="Berger JAMES D."/>
        </authorList>
    </citation>
    <scope>NUCLEOTIDE SEQUENCE [LARGE SCALE GENOMIC DNA]</scope>
</reference>
<accession>A0AA85JIF2</accession>
<dbReference type="Proteomes" id="UP000050795">
    <property type="component" value="Unassembled WGS sequence"/>
</dbReference>
<keyword evidence="2" id="KW-1185">Reference proteome</keyword>
<evidence type="ECO:0008006" key="4">
    <source>
        <dbReference type="Google" id="ProtNLM"/>
    </source>
</evidence>
<feature type="transmembrane region" description="Helical" evidence="1">
    <location>
        <begin position="200"/>
        <end position="220"/>
    </location>
</feature>
<keyword evidence="1" id="KW-1133">Transmembrane helix</keyword>
<dbReference type="AlphaFoldDB" id="A0AA85JIF2"/>
<feature type="transmembrane region" description="Helical" evidence="1">
    <location>
        <begin position="65"/>
        <end position="85"/>
    </location>
</feature>
<keyword evidence="1" id="KW-0812">Transmembrane</keyword>